<dbReference type="Proteomes" id="UP001589818">
    <property type="component" value="Unassembled WGS sequence"/>
</dbReference>
<dbReference type="EC" id="6.3.2.5" evidence="3"/>
<comment type="catalytic activity">
    <reaction evidence="3 4">
        <text>N-[(R)-4-phosphopantothenoyl]-L-cysteine + H(+) = (R)-4'-phosphopantetheine + CO2</text>
        <dbReference type="Rhea" id="RHEA:16793"/>
        <dbReference type="ChEBI" id="CHEBI:15378"/>
        <dbReference type="ChEBI" id="CHEBI:16526"/>
        <dbReference type="ChEBI" id="CHEBI:59458"/>
        <dbReference type="ChEBI" id="CHEBI:61723"/>
        <dbReference type="EC" id="4.1.1.36"/>
    </reaction>
</comment>
<dbReference type="PANTHER" id="PTHR14359:SF6">
    <property type="entry name" value="PHOSPHOPANTOTHENOYLCYSTEINE DECARBOXYLASE"/>
    <property type="match status" value="1"/>
</dbReference>
<feature type="binding site" evidence="3">
    <location>
        <position position="336"/>
    </location>
    <ligand>
        <name>CTP</name>
        <dbReference type="ChEBI" id="CHEBI:37563"/>
    </ligand>
</feature>
<dbReference type="InterPro" id="IPR036551">
    <property type="entry name" value="Flavin_trans-like"/>
</dbReference>
<dbReference type="HAMAP" id="MF_02225">
    <property type="entry name" value="CoaBC"/>
    <property type="match status" value="1"/>
</dbReference>
<feature type="domain" description="DNA/pantothenate metabolism flavoprotein C-terminal" evidence="6">
    <location>
        <begin position="185"/>
        <end position="394"/>
    </location>
</feature>
<gene>
    <name evidence="3 7" type="primary">coaBC</name>
    <name evidence="7" type="ORF">ACFFJ8_06090</name>
</gene>
<dbReference type="Pfam" id="PF04127">
    <property type="entry name" value="DFP"/>
    <property type="match status" value="1"/>
</dbReference>
<comment type="cofactor">
    <cofactor evidence="3">
        <name>Mg(2+)</name>
        <dbReference type="ChEBI" id="CHEBI:18420"/>
    </cofactor>
</comment>
<comment type="pathway">
    <text evidence="3 4">Cofactor biosynthesis; coenzyme A biosynthesis; CoA from (R)-pantothenate: step 3/5.</text>
</comment>
<feature type="active site" description="Proton donor" evidence="3">
    <location>
        <position position="157"/>
    </location>
</feature>
<comment type="caution">
    <text evidence="7">The sequence shown here is derived from an EMBL/GenBank/DDBJ whole genome shotgun (WGS) entry which is preliminary data.</text>
</comment>
<comment type="function">
    <text evidence="4">Catalyzes two steps in the biosynthesis of coenzyme A. In the first step cysteine is conjugated to 4'-phosphopantothenate to form 4-phosphopantothenoylcysteine, in the latter compound is decarboxylated to form 4'-phosphopantotheine.</text>
</comment>
<feature type="binding site" evidence="3">
    <location>
        <position position="340"/>
    </location>
    <ligand>
        <name>CTP</name>
        <dbReference type="ChEBI" id="CHEBI:37563"/>
    </ligand>
</feature>
<evidence type="ECO:0000259" key="6">
    <source>
        <dbReference type="Pfam" id="PF04127"/>
    </source>
</evidence>
<feature type="binding site" evidence="3">
    <location>
        <position position="288"/>
    </location>
    <ligand>
        <name>CTP</name>
        <dbReference type="ChEBI" id="CHEBI:37563"/>
    </ligand>
</feature>
<evidence type="ECO:0000259" key="5">
    <source>
        <dbReference type="Pfam" id="PF02441"/>
    </source>
</evidence>
<organism evidence="7 8">
    <name type="scientific">Paenibacillus mendelii</name>
    <dbReference type="NCBI Taxonomy" id="206163"/>
    <lineage>
        <taxon>Bacteria</taxon>
        <taxon>Bacillati</taxon>
        <taxon>Bacillota</taxon>
        <taxon>Bacilli</taxon>
        <taxon>Bacillales</taxon>
        <taxon>Paenibacillaceae</taxon>
        <taxon>Paenibacillus</taxon>
    </lineage>
</organism>
<feature type="region of interest" description="Phosphopantothenoylcysteine decarboxylase" evidence="3">
    <location>
        <begin position="1"/>
        <end position="189"/>
    </location>
</feature>
<comment type="cofactor">
    <cofactor evidence="3">
        <name>FMN</name>
        <dbReference type="ChEBI" id="CHEBI:58210"/>
    </cofactor>
    <text evidence="3">Binds 1 FMN per subunit.</text>
</comment>
<keyword evidence="3 4" id="KW-0285">Flavoprotein</keyword>
<evidence type="ECO:0000256" key="3">
    <source>
        <dbReference type="HAMAP-Rule" id="MF_02225"/>
    </source>
</evidence>
<dbReference type="PANTHER" id="PTHR14359">
    <property type="entry name" value="HOMO-OLIGOMERIC FLAVIN CONTAINING CYS DECARBOXYLASE FAMILY"/>
    <property type="match status" value="1"/>
</dbReference>
<dbReference type="RefSeq" id="WP_204818380.1">
    <property type="nucleotide sequence ID" value="NZ_JANHOF010000004.1"/>
</dbReference>
<dbReference type="InterPro" id="IPR003382">
    <property type="entry name" value="Flavoprotein"/>
</dbReference>
<dbReference type="EMBL" id="JBHLVF010000010">
    <property type="protein sequence ID" value="MFC0390940.1"/>
    <property type="molecule type" value="Genomic_DNA"/>
</dbReference>
<sequence>MLKGKRILLGISGGIAAYKAAALCSKLVQAGAIVKVIMTESATKFITPLTLQTLSRHPVYLDTFDEFDPSVVSHIDLADHADLVIIAPATANIIAKMVTGLADDMLSTTLLATTAPILVAPAMNVHMYAHPAVERNMELLAERGVRFVEPGTGQLACGYVGKGRLAEPEDIVKAAEQWFTQSQSLAGKRVLVTAGGTIERLDPVRYLTNDSSGLMGFAIAEAALNRGADVTVVAAKTAMQPGAGLNVVRVESAEEMLQAVLERYAATDIVIKAAAVADYRPTTVAASKIKKTGEHLTLELERTTDILKTLGEQKSGQFLVGFAAETDNVKAYAMDKLQRKNCDLVVANDITREGAGFNVDTNIVDVYGSEGLVATLPLLSKREVADQLLTLVANRMASGETRE</sequence>
<feature type="binding site" evidence="3">
    <location>
        <position position="322"/>
    </location>
    <ligand>
        <name>CTP</name>
        <dbReference type="ChEBI" id="CHEBI:37563"/>
    </ligand>
</feature>
<accession>A0ABV6J7R6</accession>
<evidence type="ECO:0000256" key="2">
    <source>
        <dbReference type="ARBA" id="ARBA00023239"/>
    </source>
</evidence>
<evidence type="ECO:0000256" key="1">
    <source>
        <dbReference type="ARBA" id="ARBA00022793"/>
    </source>
</evidence>
<reference evidence="7 8" key="1">
    <citation type="submission" date="2024-09" db="EMBL/GenBank/DDBJ databases">
        <authorList>
            <person name="Sun Q."/>
            <person name="Mori K."/>
        </authorList>
    </citation>
    <scope>NUCLEOTIDE SEQUENCE [LARGE SCALE GENOMIC DNA]</scope>
    <source>
        <strain evidence="7 8">CCM 4839</strain>
    </source>
</reference>
<comment type="catalytic activity">
    <reaction evidence="3 4">
        <text>(R)-4'-phosphopantothenate + L-cysteine + CTP = N-[(R)-4-phosphopantothenoyl]-L-cysteine + CMP + diphosphate + H(+)</text>
        <dbReference type="Rhea" id="RHEA:19397"/>
        <dbReference type="ChEBI" id="CHEBI:10986"/>
        <dbReference type="ChEBI" id="CHEBI:15378"/>
        <dbReference type="ChEBI" id="CHEBI:33019"/>
        <dbReference type="ChEBI" id="CHEBI:35235"/>
        <dbReference type="ChEBI" id="CHEBI:37563"/>
        <dbReference type="ChEBI" id="CHEBI:59458"/>
        <dbReference type="ChEBI" id="CHEBI:60377"/>
        <dbReference type="EC" id="6.3.2.5"/>
    </reaction>
</comment>
<dbReference type="GO" id="GO:0004633">
    <property type="term" value="F:phosphopantothenoylcysteine decarboxylase activity"/>
    <property type="evidence" value="ECO:0007669"/>
    <property type="project" value="UniProtKB-EC"/>
</dbReference>
<evidence type="ECO:0000256" key="4">
    <source>
        <dbReference type="RuleBase" id="RU364078"/>
    </source>
</evidence>
<keyword evidence="3 4" id="KW-0436">Ligase</keyword>
<dbReference type="NCBIfam" id="TIGR00521">
    <property type="entry name" value="coaBC_dfp"/>
    <property type="match status" value="1"/>
</dbReference>
<keyword evidence="8" id="KW-1185">Reference proteome</keyword>
<feature type="binding site" evidence="3">
    <location>
        <position position="278"/>
    </location>
    <ligand>
        <name>CTP</name>
        <dbReference type="ChEBI" id="CHEBI:37563"/>
    </ligand>
</feature>
<comment type="caution">
    <text evidence="3">Lacks conserved residue(s) required for the propagation of feature annotation.</text>
</comment>
<evidence type="ECO:0000313" key="8">
    <source>
        <dbReference type="Proteomes" id="UP001589818"/>
    </source>
</evidence>
<keyword evidence="3" id="KW-0460">Magnesium</keyword>
<dbReference type="InterPro" id="IPR035929">
    <property type="entry name" value="CoaB-like_sf"/>
</dbReference>
<comment type="similarity">
    <text evidence="3 4">In the N-terminal section; belongs to the HFCD (homo-oligomeric flavin containing Cys decarboxylase) superfamily.</text>
</comment>
<dbReference type="InterPro" id="IPR007085">
    <property type="entry name" value="DNA/pantothenate-metab_flavo_C"/>
</dbReference>
<name>A0ABV6J7R6_9BACL</name>
<comment type="pathway">
    <text evidence="3 4">Cofactor biosynthesis; coenzyme A biosynthesis; CoA from (R)-pantothenate: step 2/5.</text>
</comment>
<keyword evidence="3 4" id="KW-0288">FMN</keyword>
<comment type="similarity">
    <text evidence="3 4">In the C-terminal section; belongs to the PPC synthetase family.</text>
</comment>
<comment type="function">
    <text evidence="3">Catalyzes two sequential steps in the biosynthesis of coenzyme A. In the first step cysteine is conjugated to 4'-phosphopantothenate to form 4-phosphopantothenoylcysteine. In the second step the latter compound is decarboxylated to form 4'-phosphopantotheine.</text>
</comment>
<keyword evidence="3" id="KW-0479">Metal-binding</keyword>
<feature type="domain" description="Flavoprotein" evidence="5">
    <location>
        <begin position="5"/>
        <end position="177"/>
    </location>
</feature>
<dbReference type="Pfam" id="PF02441">
    <property type="entry name" value="Flavoprotein"/>
    <property type="match status" value="1"/>
</dbReference>
<feature type="region of interest" description="Phosphopantothenate--cysteine ligase" evidence="3">
    <location>
        <begin position="190"/>
        <end position="403"/>
    </location>
</feature>
<protein>
    <recommendedName>
        <fullName evidence="3">Coenzyme A biosynthesis bifunctional protein CoaBC</fullName>
    </recommendedName>
    <alternativeName>
        <fullName evidence="3">DNA/pantothenate metabolism flavoprotein</fullName>
    </alternativeName>
    <alternativeName>
        <fullName evidence="3">Phosphopantothenoylcysteine synthetase/decarboxylase</fullName>
        <shortName evidence="3">PPCS-PPCDC</shortName>
    </alternativeName>
    <domain>
        <recommendedName>
            <fullName evidence="3">Phosphopantothenoylcysteine decarboxylase</fullName>
            <shortName evidence="3">PPC decarboxylase</shortName>
            <shortName evidence="3">PPC-DC</shortName>
            <ecNumber evidence="3">4.1.1.36</ecNumber>
        </recommendedName>
        <alternativeName>
            <fullName evidence="3">CoaC</fullName>
        </alternativeName>
    </domain>
    <domain>
        <recommendedName>
            <fullName evidence="3">Phosphopantothenate--cysteine ligase</fullName>
            <ecNumber evidence="3">6.3.2.5</ecNumber>
        </recommendedName>
        <alternativeName>
            <fullName evidence="3">CoaB</fullName>
        </alternativeName>
        <alternativeName>
            <fullName evidence="3">Phosphopantothenoylcysteine synthetase</fullName>
            <shortName evidence="3">PPC synthetase</shortName>
            <shortName evidence="3">PPC-S</shortName>
        </alternativeName>
    </domain>
</protein>
<keyword evidence="2 3" id="KW-0456">Lyase</keyword>
<dbReference type="SUPFAM" id="SSF52507">
    <property type="entry name" value="Homo-oligomeric flavin-containing Cys decarboxylases, HFCD"/>
    <property type="match status" value="1"/>
</dbReference>
<dbReference type="Gene3D" id="3.40.50.10300">
    <property type="entry name" value="CoaB-like"/>
    <property type="match status" value="1"/>
</dbReference>
<dbReference type="SUPFAM" id="SSF102645">
    <property type="entry name" value="CoaB-like"/>
    <property type="match status" value="1"/>
</dbReference>
<evidence type="ECO:0000313" key="7">
    <source>
        <dbReference type="EMBL" id="MFC0390940.1"/>
    </source>
</evidence>
<keyword evidence="3" id="KW-0511">Multifunctional enzyme</keyword>
<dbReference type="InterPro" id="IPR005252">
    <property type="entry name" value="CoaBC"/>
</dbReference>
<proteinExistence type="inferred from homology"/>
<keyword evidence="1 3" id="KW-0210">Decarboxylase</keyword>
<dbReference type="GO" id="GO:0004632">
    <property type="term" value="F:phosphopantothenate--cysteine ligase activity"/>
    <property type="evidence" value="ECO:0007669"/>
    <property type="project" value="UniProtKB-EC"/>
</dbReference>
<dbReference type="Gene3D" id="3.40.50.1950">
    <property type="entry name" value="Flavin prenyltransferase-like"/>
    <property type="match status" value="1"/>
</dbReference>
<dbReference type="EC" id="4.1.1.36" evidence="3"/>